<dbReference type="InterPro" id="IPR018192">
    <property type="entry name" value="Ribosomal_uS5_N_CS"/>
</dbReference>
<dbReference type="OrthoDB" id="9809045at2"/>
<accession>A0A0G3WK58</accession>
<dbReference type="PANTHER" id="PTHR48277">
    <property type="entry name" value="MITOCHONDRIAL RIBOSOMAL PROTEIN S5"/>
    <property type="match status" value="1"/>
</dbReference>
<dbReference type="EMBL" id="CP009498">
    <property type="protein sequence ID" value="AKL98688.1"/>
    <property type="molecule type" value="Genomic_DNA"/>
</dbReference>
<proteinExistence type="inferred from homology"/>
<evidence type="ECO:0000256" key="6">
    <source>
        <dbReference type="ARBA" id="ARBA00023274"/>
    </source>
</evidence>
<protein>
    <recommendedName>
        <fullName evidence="7 8">Small ribosomal subunit protein uS5</fullName>
    </recommendedName>
</protein>
<dbReference type="GO" id="GO:0005737">
    <property type="term" value="C:cytoplasm"/>
    <property type="evidence" value="ECO:0007669"/>
    <property type="project" value="UniProtKB-ARBA"/>
</dbReference>
<dbReference type="SUPFAM" id="SSF54768">
    <property type="entry name" value="dsRNA-binding domain-like"/>
    <property type="match status" value="1"/>
</dbReference>
<evidence type="ECO:0000256" key="5">
    <source>
        <dbReference type="ARBA" id="ARBA00022980"/>
    </source>
</evidence>
<dbReference type="RefSeq" id="WP_052571462.1">
    <property type="nucleotide sequence ID" value="NZ_CP009498.1"/>
</dbReference>
<dbReference type="NCBIfam" id="TIGR01021">
    <property type="entry name" value="rpsE_bact"/>
    <property type="match status" value="1"/>
</dbReference>
<dbReference type="InterPro" id="IPR000851">
    <property type="entry name" value="Ribosomal_uS5"/>
</dbReference>
<gene>
    <name evidence="8 11" type="primary">rpsE</name>
    <name evidence="11" type="ORF">Epro_1312</name>
</gene>
<comment type="domain">
    <text evidence="8">The N-terminal domain interacts with the head of the 30S subunit; the C-terminal domain interacts with the body and contacts protein S4. The interaction surface between S4 and S5 is involved in control of translational fidelity.</text>
</comment>
<evidence type="ECO:0000256" key="1">
    <source>
        <dbReference type="ARBA" id="ARBA00003093"/>
    </source>
</evidence>
<dbReference type="GO" id="GO:0006412">
    <property type="term" value="P:translation"/>
    <property type="evidence" value="ECO:0007669"/>
    <property type="project" value="UniProtKB-UniRule"/>
</dbReference>
<sequence length="167" mass="17528">MAEKFGRKQEDNGLKETVVAVNRVAKVVKGGKRFSFNALVVVGDGAGKVGCGLGKANEVQAAIQKGSTHASKHMVPVQLKGNTIPHEIIGVSGSGKVFLRPAAPGTGVIAGGAVRAVLEAVGIKDILTKSMRSSNPFNVVYATIEALQKLRTKEEVAKLRNKEVSEI</sequence>
<dbReference type="PATRIC" id="fig|1408281.3.peg.1355"/>
<keyword evidence="12" id="KW-1185">Reference proteome</keyword>
<dbReference type="Gene3D" id="3.30.230.10">
    <property type="match status" value="1"/>
</dbReference>
<dbReference type="FunFam" id="3.30.230.10:FF:000002">
    <property type="entry name" value="30S ribosomal protein S5"/>
    <property type="match status" value="1"/>
</dbReference>
<name>A0A0G3WK58_9BACT</name>
<dbReference type="Gene3D" id="3.30.160.20">
    <property type="match status" value="1"/>
</dbReference>
<evidence type="ECO:0000256" key="9">
    <source>
        <dbReference type="RuleBase" id="RU003823"/>
    </source>
</evidence>
<evidence type="ECO:0000259" key="10">
    <source>
        <dbReference type="PROSITE" id="PS50881"/>
    </source>
</evidence>
<dbReference type="InterPro" id="IPR005324">
    <property type="entry name" value="Ribosomal_uS5_C"/>
</dbReference>
<keyword evidence="5 8" id="KW-0689">Ribosomal protein</keyword>
<dbReference type="STRING" id="1408281.Epro_1312"/>
<evidence type="ECO:0000256" key="4">
    <source>
        <dbReference type="ARBA" id="ARBA00022884"/>
    </source>
</evidence>
<feature type="domain" description="S5 DRBM" evidence="10">
    <location>
        <begin position="14"/>
        <end position="77"/>
    </location>
</feature>
<comment type="function">
    <text evidence="8">With S4 and S12 plays an important role in translational accuracy.</text>
</comment>
<dbReference type="InterPro" id="IPR014721">
    <property type="entry name" value="Ribsml_uS5_D2-typ_fold_subgr"/>
</dbReference>
<dbReference type="Proteomes" id="UP000035337">
    <property type="component" value="Chromosome"/>
</dbReference>
<dbReference type="PANTHER" id="PTHR48277:SF1">
    <property type="entry name" value="MITOCHONDRIAL RIBOSOMAL PROTEIN S5"/>
    <property type="match status" value="1"/>
</dbReference>
<dbReference type="GO" id="GO:0042254">
    <property type="term" value="P:ribosome biogenesis"/>
    <property type="evidence" value="ECO:0007669"/>
    <property type="project" value="UniProtKB-ARBA"/>
</dbReference>
<comment type="function">
    <text evidence="1 8">Located at the back of the 30S subunit body where it stabilizes the conformation of the head with respect to the body.</text>
</comment>
<dbReference type="PROSITE" id="PS00585">
    <property type="entry name" value="RIBOSOMAL_S5"/>
    <property type="match status" value="1"/>
</dbReference>
<dbReference type="AlphaFoldDB" id="A0A0G3WK58"/>
<dbReference type="GO" id="GO:0003735">
    <property type="term" value="F:structural constituent of ribosome"/>
    <property type="evidence" value="ECO:0007669"/>
    <property type="project" value="UniProtKB-UniRule"/>
</dbReference>
<comment type="similarity">
    <text evidence="2 8 9">Belongs to the universal ribosomal protein uS5 family.</text>
</comment>
<comment type="subunit">
    <text evidence="8">Part of the 30S ribosomal subunit. Contacts proteins S4 and S8.</text>
</comment>
<dbReference type="HAMAP" id="MF_01307_B">
    <property type="entry name" value="Ribosomal_uS5_B"/>
    <property type="match status" value="1"/>
</dbReference>
<dbReference type="Pfam" id="PF00333">
    <property type="entry name" value="Ribosomal_S5"/>
    <property type="match status" value="1"/>
</dbReference>
<evidence type="ECO:0000256" key="3">
    <source>
        <dbReference type="ARBA" id="ARBA00022730"/>
    </source>
</evidence>
<dbReference type="SUPFAM" id="SSF54211">
    <property type="entry name" value="Ribosomal protein S5 domain 2-like"/>
    <property type="match status" value="1"/>
</dbReference>
<keyword evidence="3 8" id="KW-0699">rRNA-binding</keyword>
<dbReference type="Pfam" id="PF03719">
    <property type="entry name" value="Ribosomal_S5_C"/>
    <property type="match status" value="1"/>
</dbReference>
<evidence type="ECO:0000256" key="8">
    <source>
        <dbReference type="HAMAP-Rule" id="MF_01307"/>
    </source>
</evidence>
<dbReference type="InterPro" id="IPR020568">
    <property type="entry name" value="Ribosomal_Su5_D2-typ_SF"/>
</dbReference>
<dbReference type="PROSITE" id="PS50881">
    <property type="entry name" value="S5_DSRBD"/>
    <property type="match status" value="1"/>
</dbReference>
<keyword evidence="6 8" id="KW-0687">Ribonucleoprotein</keyword>
<keyword evidence="4 8" id="KW-0694">RNA-binding</keyword>
<evidence type="ECO:0000256" key="2">
    <source>
        <dbReference type="ARBA" id="ARBA00008945"/>
    </source>
</evidence>
<evidence type="ECO:0000256" key="7">
    <source>
        <dbReference type="ARBA" id="ARBA00035255"/>
    </source>
</evidence>
<evidence type="ECO:0000313" key="12">
    <source>
        <dbReference type="Proteomes" id="UP000035337"/>
    </source>
</evidence>
<dbReference type="GO" id="GO:0019843">
    <property type="term" value="F:rRNA binding"/>
    <property type="evidence" value="ECO:0007669"/>
    <property type="project" value="UniProtKB-UniRule"/>
</dbReference>
<dbReference type="KEGG" id="epo:Epro_1312"/>
<dbReference type="FunFam" id="3.30.160.20:FF:000001">
    <property type="entry name" value="30S ribosomal protein S5"/>
    <property type="match status" value="1"/>
</dbReference>
<dbReference type="GO" id="GO:0015935">
    <property type="term" value="C:small ribosomal subunit"/>
    <property type="evidence" value="ECO:0007669"/>
    <property type="project" value="InterPro"/>
</dbReference>
<evidence type="ECO:0000313" key="11">
    <source>
        <dbReference type="EMBL" id="AKL98688.1"/>
    </source>
</evidence>
<reference evidence="11 12" key="1">
    <citation type="submission" date="2014-09" db="EMBL/GenBank/DDBJ databases">
        <title>Complete genome sequence of Endomicrobium proavitum.</title>
        <authorList>
            <person name="Zheng H."/>
        </authorList>
    </citation>
    <scope>NUCLEOTIDE SEQUENCE [LARGE SCALE GENOMIC DNA]</scope>
    <source>
        <strain evidence="11 12">Rsa215</strain>
    </source>
</reference>
<dbReference type="InterPro" id="IPR005712">
    <property type="entry name" value="Ribosomal_uS5_bac-type"/>
</dbReference>
<organism evidence="11 12">
    <name type="scientific">Endomicrobium proavitum</name>
    <dbReference type="NCBI Taxonomy" id="1408281"/>
    <lineage>
        <taxon>Bacteria</taxon>
        <taxon>Pseudomonadati</taxon>
        <taxon>Elusimicrobiota</taxon>
        <taxon>Endomicrobiia</taxon>
        <taxon>Endomicrobiales</taxon>
        <taxon>Endomicrobiaceae</taxon>
        <taxon>Endomicrobium</taxon>
    </lineage>
</organism>
<dbReference type="InterPro" id="IPR013810">
    <property type="entry name" value="Ribosomal_uS5_N"/>
</dbReference>